<dbReference type="InterPro" id="IPR024733">
    <property type="entry name" value="NAGLU_tim-barrel"/>
</dbReference>
<dbReference type="AlphaFoldDB" id="A0A1D6P9Y8"/>
<proteinExistence type="predicted"/>
<protein>
    <submittedName>
        <fullName evidence="2">Alpha-N-acetylglucosaminidase</fullName>
    </submittedName>
</protein>
<dbReference type="PANTHER" id="PTHR12872">
    <property type="entry name" value="ALPHA-N-ACETYLGLUCOSAMINIDASE"/>
    <property type="match status" value="1"/>
</dbReference>
<feature type="domain" description="Alpha-N-acetylglucosaminidase tim-barrel" evidence="1">
    <location>
        <begin position="33"/>
        <end position="225"/>
    </location>
</feature>
<dbReference type="Gene3D" id="3.20.20.80">
    <property type="entry name" value="Glycosidases"/>
    <property type="match status" value="1"/>
</dbReference>
<dbReference type="Pfam" id="PF05089">
    <property type="entry name" value="NAGLU"/>
    <property type="match status" value="1"/>
</dbReference>
<accession>A0A1D6P9Y8</accession>
<sequence>MFSVIKLLTENILCCYDFLRDIFYFRNTVDANPKWCCTYLLDPSDSLFIDVGQAFIRQQIKEYGDVTNIYNCDTFNENTPPTDEPAYISSLGSAIYEAMSRGNKNAVWLMQGWLFYSDAAFWKEPQMKALLHSVPIGKMIVLDLFADVKPIWKVSSQFYGVPYIWCMLHNFGGNIEMYGILDSISSGPIDARTSYNSTMIGVGMCMEGIEHNPVVYELMSEMAFHNKKVEVEVNSANVNLAFMNYDLLLFFISSFWNYYSCIEYGA</sequence>
<evidence type="ECO:0000259" key="1">
    <source>
        <dbReference type="Pfam" id="PF05089"/>
    </source>
</evidence>
<dbReference type="EMBL" id="CM000785">
    <property type="protein sequence ID" value="AQL06548.1"/>
    <property type="molecule type" value="Genomic_DNA"/>
</dbReference>
<evidence type="ECO:0000313" key="2">
    <source>
        <dbReference type="EMBL" id="AQL06548.1"/>
    </source>
</evidence>
<gene>
    <name evidence="2" type="ORF">ZEAMMB73_Zm00001d047455</name>
</gene>
<name>A0A1D6P9Y8_MAIZE</name>
<dbReference type="PANTHER" id="PTHR12872:SF1">
    <property type="entry name" value="ALPHA-N-ACETYLGLUCOSAMINIDASE"/>
    <property type="match status" value="1"/>
</dbReference>
<organism evidence="2">
    <name type="scientific">Zea mays</name>
    <name type="common">Maize</name>
    <dbReference type="NCBI Taxonomy" id="4577"/>
    <lineage>
        <taxon>Eukaryota</taxon>
        <taxon>Viridiplantae</taxon>
        <taxon>Streptophyta</taxon>
        <taxon>Embryophyta</taxon>
        <taxon>Tracheophyta</taxon>
        <taxon>Spermatophyta</taxon>
        <taxon>Magnoliopsida</taxon>
        <taxon>Liliopsida</taxon>
        <taxon>Poales</taxon>
        <taxon>Poaceae</taxon>
        <taxon>PACMAD clade</taxon>
        <taxon>Panicoideae</taxon>
        <taxon>Andropogonodae</taxon>
        <taxon>Andropogoneae</taxon>
        <taxon>Tripsacinae</taxon>
        <taxon>Zea</taxon>
    </lineage>
</organism>
<reference evidence="2" key="1">
    <citation type="submission" date="2015-12" db="EMBL/GenBank/DDBJ databases">
        <title>Update maize B73 reference genome by single molecule sequencing technologies.</title>
        <authorList>
            <consortium name="Maize Genome Sequencing Project"/>
            <person name="Ware D."/>
        </authorList>
    </citation>
    <scope>NUCLEOTIDE SEQUENCE</scope>
    <source>
        <tissue evidence="2">Seedling</tissue>
    </source>
</reference>
<dbReference type="InterPro" id="IPR007781">
    <property type="entry name" value="NAGLU"/>
</dbReference>